<sequence length="213" mass="23468">MNFKSALFSIAFFITVFASHAQTSKGGFLLGGSFGFSSTKNSNVYSASPIVSEAKVLRLSASPNISYFVVDNLALGLTLPYSYDHYTFSNSKSKTSEYGVGPVVRYYIPFGKWALFPQISYTLGRSVTTGTYTVTSPPTTEYKNTGKFTNFHGGVGLAYFLNPSIGIEGILFYEKDKYTYDNLEPSGINSTNEIKNSSIKFNIGLQIYFSRKS</sequence>
<protein>
    <submittedName>
        <fullName evidence="4">Outer membrane beta-barrel protein</fullName>
    </submittedName>
</protein>
<dbReference type="InterPro" id="IPR027385">
    <property type="entry name" value="Beta-barrel_OMP"/>
</dbReference>
<dbReference type="RefSeq" id="WP_202007426.1">
    <property type="nucleotide sequence ID" value="NZ_JAERRB010000001.1"/>
</dbReference>
<evidence type="ECO:0000259" key="3">
    <source>
        <dbReference type="Pfam" id="PF13505"/>
    </source>
</evidence>
<comment type="caution">
    <text evidence="4">The sequence shown here is derived from an EMBL/GenBank/DDBJ whole genome shotgun (WGS) entry which is preliminary data.</text>
</comment>
<reference evidence="4 5" key="1">
    <citation type="submission" date="2021-01" db="EMBL/GenBank/DDBJ databases">
        <title>Chryseolinea sp. Jin1 Genome sequencing and assembly.</title>
        <authorList>
            <person name="Kim I."/>
        </authorList>
    </citation>
    <scope>NUCLEOTIDE SEQUENCE [LARGE SCALE GENOMIC DNA]</scope>
    <source>
        <strain evidence="4 5">Jin1</strain>
    </source>
</reference>
<evidence type="ECO:0000256" key="2">
    <source>
        <dbReference type="SAM" id="SignalP"/>
    </source>
</evidence>
<evidence type="ECO:0000313" key="4">
    <source>
        <dbReference type="EMBL" id="MBL0740271.1"/>
    </source>
</evidence>
<evidence type="ECO:0000313" key="5">
    <source>
        <dbReference type="Proteomes" id="UP000613030"/>
    </source>
</evidence>
<dbReference type="Pfam" id="PF13505">
    <property type="entry name" value="OMP_b-brl"/>
    <property type="match status" value="1"/>
</dbReference>
<feature type="chain" id="PRO_5046345550" evidence="2">
    <location>
        <begin position="22"/>
        <end position="213"/>
    </location>
</feature>
<keyword evidence="1 2" id="KW-0732">Signal</keyword>
<name>A0ABS1KPQ8_9BACT</name>
<dbReference type="SUPFAM" id="SSF103515">
    <property type="entry name" value="Autotransporter"/>
    <property type="match status" value="1"/>
</dbReference>
<proteinExistence type="predicted"/>
<dbReference type="InterPro" id="IPR036709">
    <property type="entry name" value="Autotransporte_beta_dom_sf"/>
</dbReference>
<evidence type="ECO:0000256" key="1">
    <source>
        <dbReference type="ARBA" id="ARBA00022729"/>
    </source>
</evidence>
<feature type="domain" description="Outer membrane protein beta-barrel" evidence="3">
    <location>
        <begin position="10"/>
        <end position="204"/>
    </location>
</feature>
<dbReference type="Proteomes" id="UP000613030">
    <property type="component" value="Unassembled WGS sequence"/>
</dbReference>
<organism evidence="4 5">
    <name type="scientific">Chryseolinea lacunae</name>
    <dbReference type="NCBI Taxonomy" id="2801331"/>
    <lineage>
        <taxon>Bacteria</taxon>
        <taxon>Pseudomonadati</taxon>
        <taxon>Bacteroidota</taxon>
        <taxon>Cytophagia</taxon>
        <taxon>Cytophagales</taxon>
        <taxon>Fulvivirgaceae</taxon>
        <taxon>Chryseolinea</taxon>
    </lineage>
</organism>
<feature type="signal peptide" evidence="2">
    <location>
        <begin position="1"/>
        <end position="21"/>
    </location>
</feature>
<gene>
    <name evidence="4" type="ORF">JI741_03540</name>
</gene>
<accession>A0ABS1KPQ8</accession>
<keyword evidence="5" id="KW-1185">Reference proteome</keyword>
<dbReference type="EMBL" id="JAERRB010000001">
    <property type="protein sequence ID" value="MBL0740271.1"/>
    <property type="molecule type" value="Genomic_DNA"/>
</dbReference>